<dbReference type="Proteomes" id="UP000622653">
    <property type="component" value="Unassembled WGS sequence"/>
</dbReference>
<keyword evidence="3" id="KW-0378">Hydrolase</keyword>
<reference evidence="7" key="1">
    <citation type="submission" date="2020-11" db="EMBL/GenBank/DDBJ databases">
        <title>Multidrug resistant novel bacterium Savagea serpentis sp. nov., isolated from the scats of a vine snake (Ahaetulla nasuta).</title>
        <authorList>
            <person name="Venkata Ramana V."/>
            <person name="Vikas Patil S."/>
            <person name="Yogita Lugani V."/>
        </authorList>
    </citation>
    <scope>NUCLEOTIDE SEQUENCE</scope>
    <source>
        <strain evidence="7">SN6</strain>
    </source>
</reference>
<accession>A0A8J7GA89</accession>
<protein>
    <recommendedName>
        <fullName evidence="2">adenine deaminase</fullName>
        <ecNumber evidence="2">3.5.4.2</ecNumber>
    </recommendedName>
</protein>
<dbReference type="GO" id="GO:0000034">
    <property type="term" value="F:adenine deaminase activity"/>
    <property type="evidence" value="ECO:0007669"/>
    <property type="project" value="UniProtKB-EC"/>
</dbReference>
<feature type="domain" description="Amidohydrolase-related" evidence="5">
    <location>
        <begin position="73"/>
        <end position="355"/>
    </location>
</feature>
<evidence type="ECO:0000313" key="8">
    <source>
        <dbReference type="Proteomes" id="UP000622653"/>
    </source>
</evidence>
<dbReference type="Gene3D" id="3.20.20.140">
    <property type="entry name" value="Metal-dependent hydrolases"/>
    <property type="match status" value="1"/>
</dbReference>
<comment type="similarity">
    <text evidence="1">Belongs to the metallo-dependent hydrolases superfamily. Adenine deaminase family.</text>
</comment>
<dbReference type="RefSeq" id="WP_194563645.1">
    <property type="nucleotide sequence ID" value="NZ_JADKPV010000009.1"/>
</dbReference>
<evidence type="ECO:0000259" key="5">
    <source>
        <dbReference type="Pfam" id="PF01979"/>
    </source>
</evidence>
<dbReference type="InterPro" id="IPR011059">
    <property type="entry name" value="Metal-dep_hydrolase_composite"/>
</dbReference>
<organism evidence="7 8">
    <name type="scientific">Savagea serpentis</name>
    <dbReference type="NCBI Taxonomy" id="2785297"/>
    <lineage>
        <taxon>Bacteria</taxon>
        <taxon>Bacillati</taxon>
        <taxon>Bacillota</taxon>
        <taxon>Bacilli</taxon>
        <taxon>Bacillales</taxon>
        <taxon>Caryophanaceae</taxon>
        <taxon>Savagea</taxon>
    </lineage>
</organism>
<name>A0A8J7GA89_9BACL</name>
<evidence type="ECO:0000256" key="2">
    <source>
        <dbReference type="ARBA" id="ARBA00012782"/>
    </source>
</evidence>
<proteinExistence type="inferred from homology"/>
<dbReference type="SUPFAM" id="SSF51556">
    <property type="entry name" value="Metallo-dependent hydrolases"/>
    <property type="match status" value="1"/>
</dbReference>
<evidence type="ECO:0000313" key="7">
    <source>
        <dbReference type="EMBL" id="MBF4502158.1"/>
    </source>
</evidence>
<evidence type="ECO:0000256" key="1">
    <source>
        <dbReference type="ARBA" id="ARBA00006773"/>
    </source>
</evidence>
<dbReference type="SUPFAM" id="SSF51338">
    <property type="entry name" value="Composite domain of metallo-dependent hydrolases"/>
    <property type="match status" value="1"/>
</dbReference>
<sequence>MWTKDLQEQHLAVIRGKKAPTIVIQNVTYLHAFFKQWKVGNIWIDGDRIVYVGTEMPNVLEGAEVIDGSGRYAVPGYIEPHSHPTQLYNMESYANYAAKTGTTGFISDNLLLHMQFDEKMNEAIHDELQRLPYAFYWWSRLDSQTALADEADYFNSEKLKRWMARPDVIMGGELTAWPVLLNGDERMSDMVALAKQNGLKVEGHLPGASERTLAQLKLLGIDGDHESMTLEDVEKRLQHGYAVTLRHSSIRPDLADMLKGIIAEGWDVWDQLMMTTDGSSPLFHETGVINDCIQVAIDVGVDPIHAYLMASYNPARYYNFSDTLGVIATGRRAMINLLQDPSDATPISVLSDGQWIVKDGKAQPMDIEVDWSMLGTLETNVILTEELLTPITNLGISLENDVITKPYKSELDLTVDHLSYAHDESFLTVISRDGTIRMSSMIKGFADRIDGIATSYSNTGDFIIIGKNKKAMIRAFDEVLRMQGGYALVEEGEIIASIPTPIAGLLPNLSFEQLIERERHFKKEAQRLGYRLNNFVFTFLFLQSMHLPFIRITRQGMMNVLKREVLVPAQK</sequence>
<comment type="catalytic activity">
    <reaction evidence="4">
        <text>adenine + H2O + H(+) = hypoxanthine + NH4(+)</text>
        <dbReference type="Rhea" id="RHEA:23688"/>
        <dbReference type="ChEBI" id="CHEBI:15377"/>
        <dbReference type="ChEBI" id="CHEBI:15378"/>
        <dbReference type="ChEBI" id="CHEBI:16708"/>
        <dbReference type="ChEBI" id="CHEBI:17368"/>
        <dbReference type="ChEBI" id="CHEBI:28938"/>
        <dbReference type="EC" id="3.5.4.2"/>
    </reaction>
</comment>
<dbReference type="InterPro" id="IPR006680">
    <property type="entry name" value="Amidohydro-rel"/>
</dbReference>
<dbReference type="Gene3D" id="2.30.40.10">
    <property type="entry name" value="Urease, subunit C, domain 1"/>
    <property type="match status" value="1"/>
</dbReference>
<gene>
    <name evidence="7" type="ORF">IRY55_12385</name>
</gene>
<comment type="caution">
    <text evidence="7">The sequence shown here is derived from an EMBL/GenBank/DDBJ whole genome shotgun (WGS) entry which is preliminary data.</text>
</comment>
<dbReference type="Pfam" id="PF13382">
    <property type="entry name" value="Adenine_deam_C"/>
    <property type="match status" value="1"/>
</dbReference>
<evidence type="ECO:0000259" key="6">
    <source>
        <dbReference type="Pfam" id="PF13382"/>
    </source>
</evidence>
<dbReference type="Pfam" id="PF01979">
    <property type="entry name" value="Amidohydro_1"/>
    <property type="match status" value="1"/>
</dbReference>
<dbReference type="EMBL" id="JADKPV010000009">
    <property type="protein sequence ID" value="MBF4502158.1"/>
    <property type="molecule type" value="Genomic_DNA"/>
</dbReference>
<evidence type="ECO:0000256" key="3">
    <source>
        <dbReference type="ARBA" id="ARBA00022801"/>
    </source>
</evidence>
<dbReference type="InterPro" id="IPR026912">
    <property type="entry name" value="Adenine_deam_C"/>
</dbReference>
<dbReference type="EC" id="3.5.4.2" evidence="2"/>
<dbReference type="PANTHER" id="PTHR11113">
    <property type="entry name" value="N-ACETYLGLUCOSAMINE-6-PHOSPHATE DEACETYLASE"/>
    <property type="match status" value="1"/>
</dbReference>
<dbReference type="InterPro" id="IPR032466">
    <property type="entry name" value="Metal_Hydrolase"/>
</dbReference>
<keyword evidence="8" id="KW-1185">Reference proteome</keyword>
<feature type="domain" description="Adenine deaminase C-terminal" evidence="6">
    <location>
        <begin position="402"/>
        <end position="562"/>
    </location>
</feature>
<evidence type="ECO:0000256" key="4">
    <source>
        <dbReference type="ARBA" id="ARBA00047720"/>
    </source>
</evidence>
<dbReference type="PANTHER" id="PTHR11113:SF6">
    <property type="entry name" value="ADENINE DEAMINASE YERA-RELATED"/>
    <property type="match status" value="1"/>
</dbReference>
<dbReference type="AlphaFoldDB" id="A0A8J7GA89"/>